<keyword evidence="4" id="KW-0804">Transcription</keyword>
<name>A0A8H4PNS0_9HYPO</name>
<feature type="region of interest" description="Disordered" evidence="6">
    <location>
        <begin position="416"/>
        <end position="464"/>
    </location>
</feature>
<evidence type="ECO:0000256" key="5">
    <source>
        <dbReference type="ARBA" id="ARBA00023242"/>
    </source>
</evidence>
<dbReference type="GO" id="GO:0006384">
    <property type="term" value="P:transcription initiation at RNA polymerase III promoter"/>
    <property type="evidence" value="ECO:0007669"/>
    <property type="project" value="InterPro"/>
</dbReference>
<dbReference type="GO" id="GO:0005634">
    <property type="term" value="C:nucleus"/>
    <property type="evidence" value="ECO:0007669"/>
    <property type="project" value="UniProtKB-SubCell"/>
</dbReference>
<keyword evidence="5" id="KW-0539">Nucleus</keyword>
<accession>A0A8H4PNS0</accession>
<dbReference type="AlphaFoldDB" id="A0A8H4PNS0"/>
<evidence type="ECO:0000256" key="3">
    <source>
        <dbReference type="ARBA" id="ARBA00023125"/>
    </source>
</evidence>
<keyword evidence="2" id="KW-0597">Phosphoprotein</keyword>
<evidence type="ECO:0000256" key="2">
    <source>
        <dbReference type="ARBA" id="ARBA00022553"/>
    </source>
</evidence>
<organism evidence="8 9">
    <name type="scientific">Ophiocordyceps sinensis</name>
    <dbReference type="NCBI Taxonomy" id="72228"/>
    <lineage>
        <taxon>Eukaryota</taxon>
        <taxon>Fungi</taxon>
        <taxon>Dikarya</taxon>
        <taxon>Ascomycota</taxon>
        <taxon>Pezizomycotina</taxon>
        <taxon>Sordariomycetes</taxon>
        <taxon>Hypocreomycetidae</taxon>
        <taxon>Hypocreales</taxon>
        <taxon>Ophiocordycipitaceae</taxon>
        <taxon>Ophiocordyceps</taxon>
    </lineage>
</organism>
<dbReference type="Proteomes" id="UP000557566">
    <property type="component" value="Unassembled WGS sequence"/>
</dbReference>
<dbReference type="InterPro" id="IPR007309">
    <property type="entry name" value="TFIIIC_Bblock-bd"/>
</dbReference>
<evidence type="ECO:0000256" key="4">
    <source>
        <dbReference type="ARBA" id="ARBA00023163"/>
    </source>
</evidence>
<feature type="compositionally biased region" description="Basic and acidic residues" evidence="6">
    <location>
        <begin position="442"/>
        <end position="453"/>
    </location>
</feature>
<sequence length="464" mass="51278">MAVPCKTSPGSFRSLEVAGPEERCLTFMASNGPQAKGDKGATQARKLIANGSASSPDNVVRVRTSEATMWEAITGHAVDHKRVPRSEWLLLLGIASSKADGILQGDLGRLVDQDKRSVPKRTDALVKKGYIVKRTTLIRGTKTSKMWLRSLVPPLPKESDLAEEIKADMNLSRQTLAEDLEPVPWRIRWTGQDIDYKALATTIMAVIKEWEVIRVRDLKGKLGVLGMRWQMKIVSKSCRFLNSRGVIQYVAAKLENRVFKDCVKFNRDMTAEDWSIYLSTGRRPGKPARGSEHMMSDGEDGNERLSMQRANNARLSMCPPWSLDKPLPQAIARAVQSLGEHGLSNPDIYMLTLGATFNRFLSSMTGSLSTTGIQPAHLEHLQIRSEHIRTGKVASYLFYLPPALVPAEAAALDQAERAASPENEDISASTALWTQRVVSDGPESKRGGRRGEGEEGWITKSSSR</sequence>
<dbReference type="Pfam" id="PF04182">
    <property type="entry name" value="B-block_TFIIIC"/>
    <property type="match status" value="1"/>
</dbReference>
<reference evidence="8 9" key="1">
    <citation type="journal article" date="2020" name="Genome Biol. Evol.">
        <title>A new high-quality draft genome assembly of the Chinese cordyceps Ophiocordyceps sinensis.</title>
        <authorList>
            <person name="Shu R."/>
            <person name="Zhang J."/>
            <person name="Meng Q."/>
            <person name="Zhang H."/>
            <person name="Zhou G."/>
            <person name="Li M."/>
            <person name="Wu P."/>
            <person name="Zhao Y."/>
            <person name="Chen C."/>
            <person name="Qin Q."/>
        </authorList>
    </citation>
    <scope>NUCLEOTIDE SEQUENCE [LARGE SCALE GENOMIC DNA]</scope>
    <source>
        <strain evidence="8 9">IOZ07</strain>
    </source>
</reference>
<feature type="compositionally biased region" description="Polar residues" evidence="6">
    <location>
        <begin position="426"/>
        <end position="437"/>
    </location>
</feature>
<keyword evidence="9" id="KW-1185">Reference proteome</keyword>
<dbReference type="InterPro" id="IPR036390">
    <property type="entry name" value="WH_DNA-bd_sf"/>
</dbReference>
<dbReference type="InterPro" id="IPR044210">
    <property type="entry name" value="Tfc3-like"/>
</dbReference>
<protein>
    <recommendedName>
        <fullName evidence="7">B-block binding subunit of TFIIIC domain-containing protein</fullName>
    </recommendedName>
</protein>
<dbReference type="GO" id="GO:0003677">
    <property type="term" value="F:DNA binding"/>
    <property type="evidence" value="ECO:0007669"/>
    <property type="project" value="UniProtKB-KW"/>
</dbReference>
<comment type="caution">
    <text evidence="8">The sequence shown here is derived from an EMBL/GenBank/DDBJ whole genome shotgun (WGS) entry which is preliminary data.</text>
</comment>
<evidence type="ECO:0000259" key="7">
    <source>
        <dbReference type="Pfam" id="PF04182"/>
    </source>
</evidence>
<evidence type="ECO:0000313" key="8">
    <source>
        <dbReference type="EMBL" id="KAF4507566.1"/>
    </source>
</evidence>
<evidence type="ECO:0000256" key="1">
    <source>
        <dbReference type="ARBA" id="ARBA00004123"/>
    </source>
</evidence>
<comment type="subcellular location">
    <subcellularLocation>
        <location evidence="1">Nucleus</location>
    </subcellularLocation>
</comment>
<dbReference type="GO" id="GO:0042791">
    <property type="term" value="P:5S class rRNA transcription by RNA polymerase III"/>
    <property type="evidence" value="ECO:0007669"/>
    <property type="project" value="TreeGrafter"/>
</dbReference>
<dbReference type="OrthoDB" id="5403573at2759"/>
<dbReference type="PANTHER" id="PTHR15180">
    <property type="entry name" value="GENERAL TRANSCRIPTION FACTOR 3C POLYPEPTIDE 1"/>
    <property type="match status" value="1"/>
</dbReference>
<dbReference type="EMBL" id="JAAVMX010000005">
    <property type="protein sequence ID" value="KAF4507566.1"/>
    <property type="molecule type" value="Genomic_DNA"/>
</dbReference>
<evidence type="ECO:0000313" key="9">
    <source>
        <dbReference type="Proteomes" id="UP000557566"/>
    </source>
</evidence>
<proteinExistence type="predicted"/>
<keyword evidence="3" id="KW-0238">DNA-binding</keyword>
<gene>
    <name evidence="8" type="ORF">G6O67_004053</name>
</gene>
<dbReference type="SUPFAM" id="SSF46785">
    <property type="entry name" value="Winged helix' DNA-binding domain"/>
    <property type="match status" value="1"/>
</dbReference>
<dbReference type="GO" id="GO:0000127">
    <property type="term" value="C:transcription factor TFIIIC complex"/>
    <property type="evidence" value="ECO:0007669"/>
    <property type="project" value="InterPro"/>
</dbReference>
<evidence type="ECO:0000256" key="6">
    <source>
        <dbReference type="SAM" id="MobiDB-lite"/>
    </source>
</evidence>
<dbReference type="PANTHER" id="PTHR15180:SF1">
    <property type="entry name" value="GENERAL TRANSCRIPTION FACTOR 3C POLYPEPTIDE 1"/>
    <property type="match status" value="1"/>
</dbReference>
<feature type="domain" description="B-block binding subunit of TFIIIC" evidence="7">
    <location>
        <begin position="86"/>
        <end position="149"/>
    </location>
</feature>